<dbReference type="InterPro" id="IPR044492">
    <property type="entry name" value="P_typ_ATPase_HD_dom"/>
</dbReference>
<dbReference type="SFLD" id="SFLDS00003">
    <property type="entry name" value="Haloacid_Dehalogenase"/>
    <property type="match status" value="1"/>
</dbReference>
<dbReference type="AlphaFoldDB" id="K1T529"/>
<dbReference type="InterPro" id="IPR023298">
    <property type="entry name" value="ATPase_P-typ_TM_dom_sf"/>
</dbReference>
<evidence type="ECO:0000256" key="8">
    <source>
        <dbReference type="SAM" id="Phobius"/>
    </source>
</evidence>
<dbReference type="GO" id="GO:0015086">
    <property type="term" value="F:cadmium ion transmembrane transporter activity"/>
    <property type="evidence" value="ECO:0007669"/>
    <property type="project" value="TreeGrafter"/>
</dbReference>
<dbReference type="SFLD" id="SFLDF00027">
    <property type="entry name" value="p-type_atpase"/>
    <property type="match status" value="1"/>
</dbReference>
<comment type="similarity">
    <text evidence="2">Belongs to the cation transport ATPase (P-type) (TC 3.A.3) family. Type IB subfamily.</text>
</comment>
<dbReference type="InterPro" id="IPR023214">
    <property type="entry name" value="HAD_sf"/>
</dbReference>
<dbReference type="Gene3D" id="3.40.1110.10">
    <property type="entry name" value="Calcium-transporting ATPase, cytoplasmic domain N"/>
    <property type="match status" value="1"/>
</dbReference>
<dbReference type="GO" id="GO:0016887">
    <property type="term" value="F:ATP hydrolysis activity"/>
    <property type="evidence" value="ECO:0007669"/>
    <property type="project" value="InterPro"/>
</dbReference>
<evidence type="ECO:0000256" key="4">
    <source>
        <dbReference type="ARBA" id="ARBA00022723"/>
    </source>
</evidence>
<dbReference type="SUPFAM" id="SSF81653">
    <property type="entry name" value="Calcium ATPase, transduction domain A"/>
    <property type="match status" value="1"/>
</dbReference>
<evidence type="ECO:0000256" key="1">
    <source>
        <dbReference type="ARBA" id="ARBA00004370"/>
    </source>
</evidence>
<comment type="subcellular location">
    <subcellularLocation>
        <location evidence="1">Membrane</location>
    </subcellularLocation>
</comment>
<reference evidence="10" key="1">
    <citation type="journal article" date="2013" name="Environ. Microbiol.">
        <title>Microbiota from the distal guts of lean and obese adolescents exhibit partial functional redundancy besides clear differences in community structure.</title>
        <authorList>
            <person name="Ferrer M."/>
            <person name="Ruiz A."/>
            <person name="Lanza F."/>
            <person name="Haange S.B."/>
            <person name="Oberbach A."/>
            <person name="Till H."/>
            <person name="Bargiela R."/>
            <person name="Campoy C."/>
            <person name="Segura M.T."/>
            <person name="Richter M."/>
            <person name="von Bergen M."/>
            <person name="Seifert J."/>
            <person name="Suarez A."/>
        </authorList>
    </citation>
    <scope>NUCLEOTIDE SEQUENCE</scope>
</reference>
<feature type="domain" description="P-type ATPase A" evidence="9">
    <location>
        <begin position="169"/>
        <end position="266"/>
    </location>
</feature>
<keyword evidence="3 8" id="KW-0812">Transmembrane</keyword>
<dbReference type="EMBL" id="AJWZ01005871">
    <property type="protein sequence ID" value="EKC61380.1"/>
    <property type="molecule type" value="Genomic_DNA"/>
</dbReference>
<dbReference type="PANTHER" id="PTHR48085:SF5">
    <property type="entry name" value="CADMIUM_ZINC-TRANSPORTING ATPASE HMA4-RELATED"/>
    <property type="match status" value="1"/>
</dbReference>
<dbReference type="Gene3D" id="3.40.50.1000">
    <property type="entry name" value="HAD superfamily/HAD-like"/>
    <property type="match status" value="1"/>
</dbReference>
<dbReference type="NCBIfam" id="TIGR01525">
    <property type="entry name" value="ATPase-IB_hvy"/>
    <property type="match status" value="1"/>
</dbReference>
<dbReference type="InterPro" id="IPR001757">
    <property type="entry name" value="P_typ_ATPase"/>
</dbReference>
<dbReference type="SUPFAM" id="SSF81665">
    <property type="entry name" value="Calcium ATPase, transmembrane domain M"/>
    <property type="match status" value="1"/>
</dbReference>
<dbReference type="PRINTS" id="PR00119">
    <property type="entry name" value="CATATPASE"/>
</dbReference>
<dbReference type="InterPro" id="IPR018303">
    <property type="entry name" value="ATPase_P-typ_P_site"/>
</dbReference>
<protein>
    <submittedName>
        <fullName evidence="10">Heavy metal transporting P-type ATPase</fullName>
    </submittedName>
</protein>
<dbReference type="GO" id="GO:0016020">
    <property type="term" value="C:membrane"/>
    <property type="evidence" value="ECO:0007669"/>
    <property type="project" value="UniProtKB-SubCell"/>
</dbReference>
<dbReference type="NCBIfam" id="TIGR01512">
    <property type="entry name" value="ATPase-IB2_Cd"/>
    <property type="match status" value="1"/>
</dbReference>
<evidence type="ECO:0000259" key="9">
    <source>
        <dbReference type="Pfam" id="PF00122"/>
    </source>
</evidence>
<feature type="transmembrane region" description="Helical" evidence="8">
    <location>
        <begin position="112"/>
        <end position="129"/>
    </location>
</feature>
<sequence length="658" mass="73438">MIETKLNKDKNLSDVNINFSKATIKFKGNENINIIEYVNEEINKIEPGVTISTEEEKKGNHRLIDLVVGILLIGISMIVKNNLITEVLLVAAYVVLLYRIFLTAIKSLCHGVMNENFLIIISCIGAYFVNQKMEGLMVIILYTIGKILEEKAIYNSRKSISELMDIRVDKANLKDRDTIIEVEPEKLNIGDIIIVKKGEKVPVDGKIIKGYSNLDTQALSGEAKSVAVKPGDEILSGCINLDGLLEVKVQKKYEDSSVSKILNLLENANDKKAKRETKVNKWARIYTPSVLVLAILVAIFLPMFTDITYSQSIYRALTFLVISCPCAIAISVPLSYFSGIGVASKKGILIKGSEVLDNIKNITKIAFDKTGTLTTGKFNITKITSLDDKYSEDDIFKYIYFAEKYSLHPLAKTVLNYKKVKEEKISDVKEFAGRGISYKYKNKLFKVGNREFVKYNPKETEETTYIYLSIENTVVGYIELEDVIKDTTKEAISDLNNENIQLYMLSGDKKNVALKIGEKTGIKNILYEMLPQDKYEKVKELMKDGEVVSFVGDGINDAPTLALSTIGISMGLNGSNAAIEASDVVIMNDDISNIKDAINISRKTNTIINENLFFAILVKISILLLSIFGLSTMWEAVFADVGVTLLAILNTIRILKMK</sequence>
<dbReference type="PROSITE" id="PS00154">
    <property type="entry name" value="ATPASE_E1_E2"/>
    <property type="match status" value="1"/>
</dbReference>
<dbReference type="InterPro" id="IPR059000">
    <property type="entry name" value="ATPase_P-type_domA"/>
</dbReference>
<dbReference type="GO" id="GO:0005524">
    <property type="term" value="F:ATP binding"/>
    <property type="evidence" value="ECO:0007669"/>
    <property type="project" value="InterPro"/>
</dbReference>
<feature type="transmembrane region" description="Helical" evidence="8">
    <location>
        <begin position="87"/>
        <end position="105"/>
    </location>
</feature>
<dbReference type="Pfam" id="PF00122">
    <property type="entry name" value="E1-E2_ATPase"/>
    <property type="match status" value="1"/>
</dbReference>
<evidence type="ECO:0000256" key="5">
    <source>
        <dbReference type="ARBA" id="ARBA00022967"/>
    </source>
</evidence>
<dbReference type="GO" id="GO:0046872">
    <property type="term" value="F:metal ion binding"/>
    <property type="evidence" value="ECO:0007669"/>
    <property type="project" value="UniProtKB-KW"/>
</dbReference>
<dbReference type="InterPro" id="IPR008250">
    <property type="entry name" value="ATPase_P-typ_transduc_dom_A_sf"/>
</dbReference>
<dbReference type="NCBIfam" id="TIGR01494">
    <property type="entry name" value="ATPase_P-type"/>
    <property type="match status" value="1"/>
</dbReference>
<organism evidence="10">
    <name type="scientific">human gut metagenome</name>
    <dbReference type="NCBI Taxonomy" id="408170"/>
    <lineage>
        <taxon>unclassified sequences</taxon>
        <taxon>metagenomes</taxon>
        <taxon>organismal metagenomes</taxon>
    </lineage>
</organism>
<feature type="transmembrane region" description="Helical" evidence="8">
    <location>
        <begin position="612"/>
        <end position="630"/>
    </location>
</feature>
<dbReference type="SUPFAM" id="SSF56784">
    <property type="entry name" value="HAD-like"/>
    <property type="match status" value="1"/>
</dbReference>
<proteinExistence type="inferred from homology"/>
<feature type="transmembrane region" description="Helical" evidence="8">
    <location>
        <begin position="636"/>
        <end position="655"/>
    </location>
</feature>
<dbReference type="InterPro" id="IPR051014">
    <property type="entry name" value="Cation_Transport_ATPase_IB"/>
</dbReference>
<evidence type="ECO:0000256" key="2">
    <source>
        <dbReference type="ARBA" id="ARBA00006024"/>
    </source>
</evidence>
<dbReference type="PRINTS" id="PR00941">
    <property type="entry name" value="CDATPASE"/>
</dbReference>
<dbReference type="SFLD" id="SFLDG00002">
    <property type="entry name" value="C1.7:_P-type_atpase_like"/>
    <property type="match status" value="1"/>
</dbReference>
<name>K1T529_9ZZZZ</name>
<dbReference type="InterPro" id="IPR023299">
    <property type="entry name" value="ATPase_P-typ_cyto_dom_N"/>
</dbReference>
<dbReference type="GO" id="GO:0019829">
    <property type="term" value="F:ATPase-coupled monoatomic cation transmembrane transporter activity"/>
    <property type="evidence" value="ECO:0007669"/>
    <property type="project" value="InterPro"/>
</dbReference>
<dbReference type="InterPro" id="IPR036412">
    <property type="entry name" value="HAD-like_sf"/>
</dbReference>
<dbReference type="InterPro" id="IPR027256">
    <property type="entry name" value="P-typ_ATPase_IB"/>
</dbReference>
<evidence type="ECO:0000313" key="10">
    <source>
        <dbReference type="EMBL" id="EKC61380.1"/>
    </source>
</evidence>
<dbReference type="Pfam" id="PF00702">
    <property type="entry name" value="Hydrolase"/>
    <property type="match status" value="1"/>
</dbReference>
<feature type="transmembrane region" description="Helical" evidence="8">
    <location>
        <begin position="285"/>
        <end position="304"/>
    </location>
</feature>
<comment type="caution">
    <text evidence="10">The sequence shown here is derived from an EMBL/GenBank/DDBJ whole genome shotgun (WGS) entry which is preliminary data.</text>
</comment>
<evidence type="ECO:0000256" key="7">
    <source>
        <dbReference type="ARBA" id="ARBA00023136"/>
    </source>
</evidence>
<evidence type="ECO:0000256" key="3">
    <source>
        <dbReference type="ARBA" id="ARBA00022692"/>
    </source>
</evidence>
<keyword evidence="5" id="KW-1278">Translocase</keyword>
<keyword evidence="6 8" id="KW-1133">Transmembrane helix</keyword>
<feature type="transmembrane region" description="Helical" evidence="8">
    <location>
        <begin position="316"/>
        <end position="337"/>
    </location>
</feature>
<accession>K1T529</accession>
<keyword evidence="4" id="KW-0479">Metal-binding</keyword>
<evidence type="ECO:0000256" key="6">
    <source>
        <dbReference type="ARBA" id="ARBA00022989"/>
    </source>
</evidence>
<keyword evidence="7 8" id="KW-0472">Membrane</keyword>
<dbReference type="PANTHER" id="PTHR48085">
    <property type="entry name" value="CADMIUM/ZINC-TRANSPORTING ATPASE HMA2-RELATED"/>
    <property type="match status" value="1"/>
</dbReference>
<dbReference type="Gene3D" id="2.70.150.10">
    <property type="entry name" value="Calcium-transporting ATPase, cytoplasmic transduction domain A"/>
    <property type="match status" value="1"/>
</dbReference>
<gene>
    <name evidence="10" type="ORF">OBE_08506</name>
</gene>